<gene>
    <name evidence="4" type="ORF">FJCIDEAL_00016</name>
</gene>
<name>A0A7G9Z3H4_9EURY</name>
<proteinExistence type="predicted"/>
<evidence type="ECO:0000313" key="4">
    <source>
        <dbReference type="EMBL" id="QNO54808.1"/>
    </source>
</evidence>
<organism evidence="4">
    <name type="scientific">Candidatus Methanophaga sp. ANME-1 ERB7</name>
    <dbReference type="NCBI Taxonomy" id="2759913"/>
    <lineage>
        <taxon>Archaea</taxon>
        <taxon>Methanobacteriati</taxon>
        <taxon>Methanobacteriota</taxon>
        <taxon>Stenosarchaea group</taxon>
        <taxon>Methanomicrobia</taxon>
        <taxon>Candidatus Methanophagales</taxon>
        <taxon>Candidatus Methanophagaceae</taxon>
        <taxon>Candidatus Methanophaga</taxon>
    </lineage>
</organism>
<keyword evidence="1" id="KW-0813">Transport</keyword>
<feature type="domain" description="RCK N-terminal" evidence="3">
    <location>
        <begin position="1"/>
        <end position="112"/>
    </location>
</feature>
<evidence type="ECO:0000256" key="1">
    <source>
        <dbReference type="ARBA" id="ARBA00022448"/>
    </source>
</evidence>
<dbReference type="InterPro" id="IPR050721">
    <property type="entry name" value="Trk_Ktr_HKT_K-transport"/>
</dbReference>
<keyword evidence="2" id="KW-0406">Ion transport</keyword>
<dbReference type="InterPro" id="IPR036291">
    <property type="entry name" value="NAD(P)-bd_dom_sf"/>
</dbReference>
<evidence type="ECO:0000259" key="3">
    <source>
        <dbReference type="PROSITE" id="PS51201"/>
    </source>
</evidence>
<dbReference type="EMBL" id="MT631593">
    <property type="protein sequence ID" value="QNO54808.1"/>
    <property type="molecule type" value="Genomic_DNA"/>
</dbReference>
<dbReference type="InterPro" id="IPR003148">
    <property type="entry name" value="RCK_N"/>
</dbReference>
<dbReference type="AlphaFoldDB" id="A0A7G9Z3H4"/>
<dbReference type="SUPFAM" id="SSF51735">
    <property type="entry name" value="NAD(P)-binding Rossmann-fold domains"/>
    <property type="match status" value="1"/>
</dbReference>
<dbReference type="Pfam" id="PF02254">
    <property type="entry name" value="TrkA_N"/>
    <property type="match status" value="1"/>
</dbReference>
<dbReference type="SUPFAM" id="SSF52402">
    <property type="entry name" value="Adenine nucleotide alpha hydrolases-like"/>
    <property type="match status" value="2"/>
</dbReference>
<dbReference type="Gene3D" id="3.40.50.720">
    <property type="entry name" value="NAD(P)-binding Rossmann-like Domain"/>
    <property type="match status" value="1"/>
</dbReference>
<accession>A0A7G9Z3H4</accession>
<evidence type="ECO:0000256" key="2">
    <source>
        <dbReference type="ARBA" id="ARBA00023065"/>
    </source>
</evidence>
<dbReference type="PANTHER" id="PTHR43833">
    <property type="entry name" value="POTASSIUM CHANNEL PROTEIN 2-RELATED-RELATED"/>
    <property type="match status" value="1"/>
</dbReference>
<dbReference type="PROSITE" id="PS51201">
    <property type="entry name" value="RCK_N"/>
    <property type="match status" value="1"/>
</dbReference>
<dbReference type="GO" id="GO:0006813">
    <property type="term" value="P:potassium ion transport"/>
    <property type="evidence" value="ECO:0007669"/>
    <property type="project" value="InterPro"/>
</dbReference>
<dbReference type="PANTHER" id="PTHR43833:SF5">
    <property type="entry name" value="TRK SYSTEM POTASSIUM UPTAKE PROTEIN TRKA"/>
    <property type="match status" value="1"/>
</dbReference>
<dbReference type="Gene3D" id="3.40.50.12370">
    <property type="match status" value="1"/>
</dbReference>
<protein>
    <recommendedName>
        <fullName evidence="3">RCK N-terminal domain-containing protein</fullName>
    </recommendedName>
</protein>
<reference evidence="4" key="1">
    <citation type="submission" date="2020-06" db="EMBL/GenBank/DDBJ databases">
        <title>Unique genomic features of the anaerobic methanotrophic archaea.</title>
        <authorList>
            <person name="Chadwick G.L."/>
            <person name="Skennerton C.T."/>
            <person name="Laso-Perez R."/>
            <person name="Leu A.O."/>
            <person name="Speth D.R."/>
            <person name="Yu H."/>
            <person name="Morgan-Lang C."/>
            <person name="Hatzenpichler R."/>
            <person name="Goudeau D."/>
            <person name="Malmstrom R."/>
            <person name="Brazelton W.J."/>
            <person name="Woyke T."/>
            <person name="Hallam S.J."/>
            <person name="Tyson G.W."/>
            <person name="Wegener G."/>
            <person name="Boetius A."/>
            <person name="Orphan V."/>
        </authorList>
    </citation>
    <scope>NUCLEOTIDE SEQUENCE</scope>
</reference>
<sequence length="382" mass="42493">MKNIIVGGGRAGRELAAQLHESVIIEINPEKREKLSKLEGVEVIIGDGSDEELLKRVGLLDVDAFISLTCDDEVNYRAAAIAKKHGVPKIVVRVEDPEDRERFRELGIQYLMFPTKIVATLIGDLLRFGLGADLTPFDKILVPILDKNTVEKAFKEALFVASVARAEVTTVSSADIDQQEMKSLAMAMGVPLNIFLEEEKLMAIIKKNLHYPGCIIIDHVKEHLYYPECIVIDHEELGILDKIFKRSVVLKLIKCASCPVLVARTFRYYERIIALLDSSETSESVGRYAVQMAHLCGSDLHLLILETVSGELIDGIRKMGEKGNVHIIEKWVEGNPMIEAIKEVKSGNYELAVVPWRVSGIIRADLIKKIVNDAPCSVLTVV</sequence>